<gene>
    <name evidence="1" type="ORF">QE152_g17030</name>
</gene>
<protein>
    <submittedName>
        <fullName evidence="1">Uncharacterized protein</fullName>
    </submittedName>
</protein>
<sequence length="85" mass="10046">MEEENLTEHRFIYYEIKVDGAPQRSIERQVFATDWEAYNPNLELRISSLTVTEKRSYEMCTEIMKEALGNSKIEGPKRGKTVPYW</sequence>
<name>A0AAW1L5C8_POPJA</name>
<dbReference type="AlphaFoldDB" id="A0AAW1L5C8"/>
<keyword evidence="2" id="KW-1185">Reference proteome</keyword>
<evidence type="ECO:0000313" key="1">
    <source>
        <dbReference type="EMBL" id="KAK9728852.1"/>
    </source>
</evidence>
<proteinExistence type="predicted"/>
<organism evidence="1 2">
    <name type="scientific">Popillia japonica</name>
    <name type="common">Japanese beetle</name>
    <dbReference type="NCBI Taxonomy" id="7064"/>
    <lineage>
        <taxon>Eukaryota</taxon>
        <taxon>Metazoa</taxon>
        <taxon>Ecdysozoa</taxon>
        <taxon>Arthropoda</taxon>
        <taxon>Hexapoda</taxon>
        <taxon>Insecta</taxon>
        <taxon>Pterygota</taxon>
        <taxon>Neoptera</taxon>
        <taxon>Endopterygota</taxon>
        <taxon>Coleoptera</taxon>
        <taxon>Polyphaga</taxon>
        <taxon>Scarabaeiformia</taxon>
        <taxon>Scarabaeidae</taxon>
        <taxon>Rutelinae</taxon>
        <taxon>Popillia</taxon>
    </lineage>
</organism>
<comment type="caution">
    <text evidence="1">The sequence shown here is derived from an EMBL/GenBank/DDBJ whole genome shotgun (WGS) entry which is preliminary data.</text>
</comment>
<dbReference type="Proteomes" id="UP001458880">
    <property type="component" value="Unassembled WGS sequence"/>
</dbReference>
<accession>A0AAW1L5C8</accession>
<reference evidence="1 2" key="1">
    <citation type="journal article" date="2024" name="BMC Genomics">
        <title>De novo assembly and annotation of Popillia japonica's genome with initial clues to its potential as an invasive pest.</title>
        <authorList>
            <person name="Cucini C."/>
            <person name="Boschi S."/>
            <person name="Funari R."/>
            <person name="Cardaioli E."/>
            <person name="Iannotti N."/>
            <person name="Marturano G."/>
            <person name="Paoli F."/>
            <person name="Bruttini M."/>
            <person name="Carapelli A."/>
            <person name="Frati F."/>
            <person name="Nardi F."/>
        </authorList>
    </citation>
    <scope>NUCLEOTIDE SEQUENCE [LARGE SCALE GENOMIC DNA]</scope>
    <source>
        <strain evidence="1">DMR45628</strain>
    </source>
</reference>
<evidence type="ECO:0000313" key="2">
    <source>
        <dbReference type="Proteomes" id="UP001458880"/>
    </source>
</evidence>
<dbReference type="EMBL" id="JASPKY010000166">
    <property type="protein sequence ID" value="KAK9728852.1"/>
    <property type="molecule type" value="Genomic_DNA"/>
</dbReference>